<comment type="caution">
    <text evidence="1">The sequence shown here is derived from an EMBL/GenBank/DDBJ whole genome shotgun (WGS) entry which is preliminary data.</text>
</comment>
<name>A0A1D2MYA6_ORCCI</name>
<dbReference type="EMBL" id="LJIJ01000392">
    <property type="protein sequence ID" value="ODM97978.1"/>
    <property type="molecule type" value="Genomic_DNA"/>
</dbReference>
<evidence type="ECO:0000313" key="1">
    <source>
        <dbReference type="EMBL" id="ODM97978.1"/>
    </source>
</evidence>
<gene>
    <name evidence="1" type="ORF">Ocin01_08709</name>
</gene>
<organism evidence="1 2">
    <name type="scientific">Orchesella cincta</name>
    <name type="common">Springtail</name>
    <name type="synonym">Podura cincta</name>
    <dbReference type="NCBI Taxonomy" id="48709"/>
    <lineage>
        <taxon>Eukaryota</taxon>
        <taxon>Metazoa</taxon>
        <taxon>Ecdysozoa</taxon>
        <taxon>Arthropoda</taxon>
        <taxon>Hexapoda</taxon>
        <taxon>Collembola</taxon>
        <taxon>Entomobryomorpha</taxon>
        <taxon>Entomobryoidea</taxon>
        <taxon>Orchesellidae</taxon>
        <taxon>Orchesellinae</taxon>
        <taxon>Orchesella</taxon>
    </lineage>
</organism>
<dbReference type="Proteomes" id="UP000094527">
    <property type="component" value="Unassembled WGS sequence"/>
</dbReference>
<sequence length="129" mass="14891">MRGSERTCGEVYDNNVYMHTRRKQSWRSRAEDGGGGGSCIGEDRENILWNRDETRRWRRAYVPLLTSTPTILQSMFQLDKIGPMRLHPNMASLTRDSNKLGYLSLQALVWLYHKAKQPATRSPLSAKHN</sequence>
<reference evidence="1 2" key="1">
    <citation type="journal article" date="2016" name="Genome Biol. Evol.">
        <title>Gene Family Evolution Reflects Adaptation to Soil Environmental Stressors in the Genome of the Collembolan Orchesella cincta.</title>
        <authorList>
            <person name="Faddeeva-Vakhrusheva A."/>
            <person name="Derks M.F."/>
            <person name="Anvar S.Y."/>
            <person name="Agamennone V."/>
            <person name="Suring W."/>
            <person name="Smit S."/>
            <person name="van Straalen N.M."/>
            <person name="Roelofs D."/>
        </authorList>
    </citation>
    <scope>NUCLEOTIDE SEQUENCE [LARGE SCALE GENOMIC DNA]</scope>
    <source>
        <tissue evidence="1">Mixed pool</tissue>
    </source>
</reference>
<keyword evidence="2" id="KW-1185">Reference proteome</keyword>
<proteinExistence type="predicted"/>
<protein>
    <submittedName>
        <fullName evidence="1">Uncharacterized protein</fullName>
    </submittedName>
</protein>
<accession>A0A1D2MYA6</accession>
<evidence type="ECO:0000313" key="2">
    <source>
        <dbReference type="Proteomes" id="UP000094527"/>
    </source>
</evidence>
<dbReference type="AlphaFoldDB" id="A0A1D2MYA6"/>